<evidence type="ECO:0000313" key="1">
    <source>
        <dbReference type="EMBL" id="PNP91983.1"/>
    </source>
</evidence>
<evidence type="ECO:0000313" key="2">
    <source>
        <dbReference type="Proteomes" id="UP000236500"/>
    </source>
</evidence>
<protein>
    <submittedName>
        <fullName evidence="1">Uncharacterized protein</fullName>
    </submittedName>
</protein>
<proteinExistence type="predicted"/>
<name>A0ABX4XMS7_9LIST</name>
<dbReference type="Proteomes" id="UP000236500">
    <property type="component" value="Unassembled WGS sequence"/>
</dbReference>
<comment type="caution">
    <text evidence="1">The sequence shown here is derived from an EMBL/GenBank/DDBJ whole genome shotgun (WGS) entry which is preliminary data.</text>
</comment>
<gene>
    <name evidence="1" type="ORF">BMT55_09770</name>
</gene>
<reference evidence="1 2" key="1">
    <citation type="submission" date="2016-11" db="EMBL/GenBank/DDBJ databases">
        <title>Whole Genome Sequence of Listeria newyorkensis.</title>
        <authorList>
            <person name="Frink S."/>
            <person name="Morales C."/>
            <person name="Kiang D."/>
        </authorList>
    </citation>
    <scope>NUCLEOTIDE SEQUENCE [LARGE SCALE GENOMIC DNA]</scope>
    <source>
        <strain evidence="1 2">F1604011-044</strain>
    </source>
</reference>
<sequence length="123" mass="13715">MNSTPVAVERVIEKFKDAVANNRCNMARRSKNDDFLSLIGWLPTQVFSYLEETLTCKHYVSGPDMNIGSSGPKKGGVWVFGVDIEGYEVYVKMHDLPVPGGPSFCCISFHESEGGKKLKYPHK</sequence>
<dbReference type="RefSeq" id="WP_052165073.1">
    <property type="nucleotide sequence ID" value="NZ_BJEY01000005.1"/>
</dbReference>
<dbReference type="EMBL" id="MPDH01000010">
    <property type="protein sequence ID" value="PNP91983.1"/>
    <property type="molecule type" value="Genomic_DNA"/>
</dbReference>
<accession>A0ABX4XMS7</accession>
<keyword evidence="2" id="KW-1185">Reference proteome</keyword>
<organism evidence="1 2">
    <name type="scientific">Listeria newyorkensis</name>
    <dbReference type="NCBI Taxonomy" id="1497681"/>
    <lineage>
        <taxon>Bacteria</taxon>
        <taxon>Bacillati</taxon>
        <taxon>Bacillota</taxon>
        <taxon>Bacilli</taxon>
        <taxon>Bacillales</taxon>
        <taxon>Listeriaceae</taxon>
        <taxon>Listeria</taxon>
    </lineage>
</organism>